<name>A0A843AJ10_METAZ</name>
<accession>A0A843AJ10</accession>
<sequence length="73" mass="8286">MKINSKNLKKILVKNSKGKKIKVNLSVKGKYLFVKVLKIAKKTKYTINIPKNIVSDNIGNLLKSKVALRYLSK</sequence>
<reference evidence="1" key="1">
    <citation type="submission" date="2020-10" db="EMBL/GenBank/DDBJ databases">
        <title>Dehalococcoides mccartyi of a TCE/Cr reducing biochatode.</title>
        <authorList>
            <person name="Matturro B."/>
        </authorList>
    </citation>
    <scope>NUCLEOTIDE SEQUENCE</scope>
    <source>
        <strain evidence="1">Bin4</strain>
    </source>
</reference>
<gene>
    <name evidence="1" type="ORF">ISP01_10030</name>
</gene>
<evidence type="ECO:0000313" key="1">
    <source>
        <dbReference type="EMBL" id="MBF4469731.1"/>
    </source>
</evidence>
<organism evidence="1 2">
    <name type="scientific">Methanobrevibacter arboriphilus</name>
    <dbReference type="NCBI Taxonomy" id="39441"/>
    <lineage>
        <taxon>Archaea</taxon>
        <taxon>Methanobacteriati</taxon>
        <taxon>Methanobacteriota</taxon>
        <taxon>Methanomada group</taxon>
        <taxon>Methanobacteria</taxon>
        <taxon>Methanobacteriales</taxon>
        <taxon>Methanobacteriaceae</taxon>
        <taxon>Methanobrevibacter</taxon>
    </lineage>
</organism>
<dbReference type="Proteomes" id="UP000658733">
    <property type="component" value="Unassembled WGS sequence"/>
</dbReference>
<evidence type="ECO:0000313" key="2">
    <source>
        <dbReference type="Proteomes" id="UP000658733"/>
    </source>
</evidence>
<dbReference type="AlphaFoldDB" id="A0A843AJ10"/>
<proteinExistence type="predicted"/>
<dbReference type="EMBL" id="JADIIN010000083">
    <property type="protein sequence ID" value="MBF4469731.1"/>
    <property type="molecule type" value="Genomic_DNA"/>
</dbReference>
<comment type="caution">
    <text evidence="1">The sequence shown here is derived from an EMBL/GenBank/DDBJ whole genome shotgun (WGS) entry which is preliminary data.</text>
</comment>
<protein>
    <submittedName>
        <fullName evidence="1">Uncharacterized protein</fullName>
    </submittedName>
</protein>